<feature type="domain" description="WYL" evidence="1">
    <location>
        <begin position="140"/>
        <end position="207"/>
    </location>
</feature>
<reference evidence="3 4" key="1">
    <citation type="submission" date="2016-10" db="EMBL/GenBank/DDBJ databases">
        <authorList>
            <person name="de Groot N.N."/>
        </authorList>
    </citation>
    <scope>NUCLEOTIDE SEQUENCE [LARGE SCALE GENOMIC DNA]</scope>
    <source>
        <strain evidence="3 4">DSM 8423</strain>
    </source>
</reference>
<dbReference type="PANTHER" id="PTHR34580">
    <property type="match status" value="1"/>
</dbReference>
<gene>
    <name evidence="3" type="ORF">SAMN04489760_1324</name>
</gene>
<dbReference type="Pfam" id="PF25583">
    <property type="entry name" value="WCX"/>
    <property type="match status" value="1"/>
</dbReference>
<name>A0A1H8A864_9BACT</name>
<dbReference type="AlphaFoldDB" id="A0A1H8A864"/>
<dbReference type="InterPro" id="IPR057727">
    <property type="entry name" value="WCX_dom"/>
</dbReference>
<dbReference type="PIRSF" id="PIRSF016838">
    <property type="entry name" value="PafC"/>
    <property type="match status" value="1"/>
</dbReference>
<keyword evidence="3" id="KW-0238">DNA-binding</keyword>
<dbReference type="GO" id="GO:0003677">
    <property type="term" value="F:DNA binding"/>
    <property type="evidence" value="ECO:0007669"/>
    <property type="project" value="UniProtKB-KW"/>
</dbReference>
<dbReference type="Pfam" id="PF13280">
    <property type="entry name" value="WYL"/>
    <property type="match status" value="1"/>
</dbReference>
<evidence type="ECO:0000313" key="3">
    <source>
        <dbReference type="EMBL" id="SEM66676.1"/>
    </source>
</evidence>
<sequence>MESRLKKSHRLIRLISDIKSAPYLTVEQLLKSHGISRAQFYKDKTALAELGFEFNWDRHNHRFVITRDAYLPIETLSLSERLSLLMAVRQLSATGDYILSFEALNAARKLIADLPEPMRETAVPLFEDLVLREGFGCRKEVLEKLSTAVSENRRVVLSYRKPSAKQSQREELDPYHLFFQDRSLYVEGYACRQKDIRMFRLNRIQDIAFTPIQFTPQEDYNFGQRYRNAFSVFAGKTTEKVVVRFAAHIRPYIEESLWHYSQVITEENDGVIRYEVQVAEPREVMWWAFRWGAGAEIMEPTWLRDEAKKEVERMKEVYGKKP</sequence>
<evidence type="ECO:0000259" key="2">
    <source>
        <dbReference type="Pfam" id="PF25583"/>
    </source>
</evidence>
<dbReference type="PROSITE" id="PS52050">
    <property type="entry name" value="WYL"/>
    <property type="match status" value="1"/>
</dbReference>
<dbReference type="Proteomes" id="UP000198744">
    <property type="component" value="Unassembled WGS sequence"/>
</dbReference>
<dbReference type="RefSeq" id="WP_093884541.1">
    <property type="nucleotide sequence ID" value="NZ_FOBS01000032.1"/>
</dbReference>
<dbReference type="OrthoDB" id="9787242at2"/>
<dbReference type="EMBL" id="FOBS01000032">
    <property type="protein sequence ID" value="SEM66676.1"/>
    <property type="molecule type" value="Genomic_DNA"/>
</dbReference>
<dbReference type="InterPro" id="IPR026881">
    <property type="entry name" value="WYL_dom"/>
</dbReference>
<keyword evidence="4" id="KW-1185">Reference proteome</keyword>
<proteinExistence type="predicted"/>
<dbReference type="PANTHER" id="PTHR34580:SF1">
    <property type="entry name" value="PROTEIN PAFC"/>
    <property type="match status" value="1"/>
</dbReference>
<evidence type="ECO:0000259" key="1">
    <source>
        <dbReference type="Pfam" id="PF13280"/>
    </source>
</evidence>
<protein>
    <submittedName>
        <fullName evidence="3">Predicted DNA-binding transcriptional regulator YafY, contains an HTH and WYL domains</fullName>
    </submittedName>
</protein>
<feature type="domain" description="WCX" evidence="2">
    <location>
        <begin position="238"/>
        <end position="314"/>
    </location>
</feature>
<dbReference type="InterPro" id="IPR051534">
    <property type="entry name" value="CBASS_pafABC_assoc_protein"/>
</dbReference>
<dbReference type="STRING" id="43775.SAMN04489760_1324"/>
<organism evidence="3 4">
    <name type="scientific">Syntrophus gentianae</name>
    <dbReference type="NCBI Taxonomy" id="43775"/>
    <lineage>
        <taxon>Bacteria</taxon>
        <taxon>Pseudomonadati</taxon>
        <taxon>Thermodesulfobacteriota</taxon>
        <taxon>Syntrophia</taxon>
        <taxon>Syntrophales</taxon>
        <taxon>Syntrophaceae</taxon>
        <taxon>Syntrophus</taxon>
    </lineage>
</organism>
<dbReference type="InterPro" id="IPR028349">
    <property type="entry name" value="PafC-like"/>
</dbReference>
<accession>A0A1H8A864</accession>
<evidence type="ECO:0000313" key="4">
    <source>
        <dbReference type="Proteomes" id="UP000198744"/>
    </source>
</evidence>